<gene>
    <name evidence="1" type="ORF">MSP1404_LOCUS2983</name>
</gene>
<dbReference type="AlphaFoldDB" id="A0A7S0PNN6"/>
<protein>
    <submittedName>
        <fullName evidence="1">Uncharacterized protein</fullName>
    </submittedName>
</protein>
<reference evidence="1" key="1">
    <citation type="submission" date="2021-01" db="EMBL/GenBank/DDBJ databases">
        <authorList>
            <person name="Corre E."/>
            <person name="Pelletier E."/>
            <person name="Niang G."/>
            <person name="Scheremetjew M."/>
            <person name="Finn R."/>
            <person name="Kale V."/>
            <person name="Holt S."/>
            <person name="Cochrane G."/>
            <person name="Meng A."/>
            <person name="Brown T."/>
            <person name="Cohen L."/>
        </authorList>
    </citation>
    <scope>NUCLEOTIDE SEQUENCE</scope>
    <source>
        <strain evidence="1">CCMP494</strain>
    </source>
</reference>
<organism evidence="1">
    <name type="scientific">Micromonas pusilla</name>
    <name type="common">Picoplanktonic green alga</name>
    <name type="synonym">Chromulina pusilla</name>
    <dbReference type="NCBI Taxonomy" id="38833"/>
    <lineage>
        <taxon>Eukaryota</taxon>
        <taxon>Viridiplantae</taxon>
        <taxon>Chlorophyta</taxon>
        <taxon>Mamiellophyceae</taxon>
        <taxon>Mamiellales</taxon>
        <taxon>Mamiellaceae</taxon>
        <taxon>Micromonas</taxon>
    </lineage>
</organism>
<dbReference type="EMBL" id="HBEV01003949">
    <property type="protein sequence ID" value="CAD8581204.1"/>
    <property type="molecule type" value="Transcribed_RNA"/>
</dbReference>
<proteinExistence type="predicted"/>
<accession>A0A7S0PNN6</accession>
<evidence type="ECO:0000313" key="1">
    <source>
        <dbReference type="EMBL" id="CAD8581204.1"/>
    </source>
</evidence>
<name>A0A7S0PNN6_MICPS</name>
<sequence>MNIFDVQVLTFLVNRCHSQITILVFINDINYCSFSLIIGKIDDDKNDLSVIVNRRKVEIQKIITNHRKNDKSTSVCETRIELDFVVANIMHKSGRFPHAFSHPRRW</sequence>